<evidence type="ECO:0000313" key="2">
    <source>
        <dbReference type="EMBL" id="TVX88208.1"/>
    </source>
</evidence>
<keyword evidence="1" id="KW-0472">Membrane</keyword>
<evidence type="ECO:0000313" key="3">
    <source>
        <dbReference type="Proteomes" id="UP000318102"/>
    </source>
</evidence>
<dbReference type="InterPro" id="IPR019635">
    <property type="entry name" value="DUF2500"/>
</dbReference>
<feature type="transmembrane region" description="Helical" evidence="1">
    <location>
        <begin position="25"/>
        <end position="47"/>
    </location>
</feature>
<evidence type="ECO:0000256" key="1">
    <source>
        <dbReference type="SAM" id="Phobius"/>
    </source>
</evidence>
<keyword evidence="1" id="KW-1133">Transmembrane helix</keyword>
<gene>
    <name evidence="2" type="ORF">FPZ44_20100</name>
</gene>
<accession>A0A559IKM3</accession>
<dbReference type="EMBL" id="VNJK01000003">
    <property type="protein sequence ID" value="TVX88208.1"/>
    <property type="molecule type" value="Genomic_DNA"/>
</dbReference>
<protein>
    <submittedName>
        <fullName evidence="2">DUF2500 domain-containing protein</fullName>
    </submittedName>
</protein>
<organism evidence="2 3">
    <name type="scientific">Paenibacillus agilis</name>
    <dbReference type="NCBI Taxonomy" id="3020863"/>
    <lineage>
        <taxon>Bacteria</taxon>
        <taxon>Bacillati</taxon>
        <taxon>Bacillota</taxon>
        <taxon>Bacilli</taxon>
        <taxon>Bacillales</taxon>
        <taxon>Paenibacillaceae</taxon>
        <taxon>Paenibacillus</taxon>
    </lineage>
</organism>
<dbReference type="Pfam" id="PF10694">
    <property type="entry name" value="DUF2500"/>
    <property type="match status" value="1"/>
</dbReference>
<keyword evidence="1" id="KW-0812">Transmembrane</keyword>
<dbReference type="AlphaFoldDB" id="A0A559IKM3"/>
<sequence length="142" mass="16135">MVISRRLHAYFQEPGFWDFFNETPLGFKLFFGAVFILIFGSILIAIIKGLSHWISNNRAPQVSEVCKVIGKRDAVWGGTGNSSVQQHHYVAFELRDGSRIELQVKSKEYGLIAEGDQGTVSYQGTRFLSFHREISSTHRSHM</sequence>
<proteinExistence type="predicted"/>
<dbReference type="OrthoDB" id="282886at2"/>
<dbReference type="Gene3D" id="2.40.50.660">
    <property type="match status" value="1"/>
</dbReference>
<reference evidence="2 3" key="1">
    <citation type="submission" date="2019-07" db="EMBL/GenBank/DDBJ databases">
        <authorList>
            <person name="Kim J."/>
        </authorList>
    </citation>
    <scope>NUCLEOTIDE SEQUENCE [LARGE SCALE GENOMIC DNA]</scope>
    <source>
        <strain evidence="2 3">N4</strain>
    </source>
</reference>
<comment type="caution">
    <text evidence="2">The sequence shown here is derived from an EMBL/GenBank/DDBJ whole genome shotgun (WGS) entry which is preliminary data.</text>
</comment>
<dbReference type="RefSeq" id="WP_144993242.1">
    <property type="nucleotide sequence ID" value="NZ_VNJK01000003.1"/>
</dbReference>
<keyword evidence="3" id="KW-1185">Reference proteome</keyword>
<dbReference type="Proteomes" id="UP000318102">
    <property type="component" value="Unassembled WGS sequence"/>
</dbReference>
<name>A0A559IKM3_9BACL</name>